<dbReference type="GeneID" id="39859519"/>
<dbReference type="RefSeq" id="WP_103993246.1">
    <property type="nucleotide sequence ID" value="NZ_CP031312.1"/>
</dbReference>
<evidence type="ECO:0000313" key="3">
    <source>
        <dbReference type="Proteomes" id="UP000296733"/>
    </source>
</evidence>
<keyword evidence="2" id="KW-0614">Plasmid</keyword>
<sequence length="63" mass="6493">MTEAVGRGFVNGIDTAGAGYRHRVTSDRENRDAPAVRSAEAPRVADSSGGTPSATGSNHVVRP</sequence>
<gene>
    <name evidence="2" type="ORF">DV707_15470</name>
</gene>
<organism evidence="2 3">
    <name type="scientific">Halobellus limi</name>
    <dbReference type="NCBI Taxonomy" id="699433"/>
    <lineage>
        <taxon>Archaea</taxon>
        <taxon>Methanobacteriati</taxon>
        <taxon>Methanobacteriota</taxon>
        <taxon>Stenosarchaea group</taxon>
        <taxon>Halobacteria</taxon>
        <taxon>Halobacteriales</taxon>
        <taxon>Haloferacaceae</taxon>
        <taxon>Halobellus</taxon>
    </lineage>
</organism>
<feature type="region of interest" description="Disordered" evidence="1">
    <location>
        <begin position="1"/>
        <end position="63"/>
    </location>
</feature>
<dbReference type="AlphaFoldDB" id="A0A4D6H7L6"/>
<accession>A0A4D6H7L6</accession>
<dbReference type="Proteomes" id="UP000296733">
    <property type="component" value="Plasmid unnamed1"/>
</dbReference>
<dbReference type="KEGG" id="hlm:DV707_15470"/>
<proteinExistence type="predicted"/>
<name>A0A4D6H7L6_9EURY</name>
<feature type="compositionally biased region" description="Polar residues" evidence="1">
    <location>
        <begin position="48"/>
        <end position="63"/>
    </location>
</feature>
<geneLocation type="plasmid" evidence="2">
    <name>unnamed1</name>
</geneLocation>
<feature type="compositionally biased region" description="Basic and acidic residues" evidence="1">
    <location>
        <begin position="24"/>
        <end position="34"/>
    </location>
</feature>
<evidence type="ECO:0000313" key="2">
    <source>
        <dbReference type="EMBL" id="QCC49152.1"/>
    </source>
</evidence>
<dbReference type="EMBL" id="CP031312">
    <property type="protein sequence ID" value="QCC49152.1"/>
    <property type="molecule type" value="Genomic_DNA"/>
</dbReference>
<reference evidence="2 3" key="1">
    <citation type="journal article" date="2019" name="Nat. Commun.">
        <title>A new type of DNA phosphorothioation-based antiviral system in archaea.</title>
        <authorList>
            <person name="Xiong L."/>
            <person name="Liu S."/>
            <person name="Chen S."/>
            <person name="Xiao Y."/>
            <person name="Zhu B."/>
            <person name="Gao Y."/>
            <person name="Zhang Y."/>
            <person name="Chen B."/>
            <person name="Luo J."/>
            <person name="Deng Z."/>
            <person name="Chen X."/>
            <person name="Wang L."/>
            <person name="Chen S."/>
        </authorList>
    </citation>
    <scope>NUCLEOTIDE SEQUENCE [LARGE SCALE GENOMIC DNA]</scope>
    <source>
        <strain evidence="2 3">CGMCC 1.10331</strain>
        <plasmid evidence="2 3">unnamed1</plasmid>
    </source>
</reference>
<protein>
    <submittedName>
        <fullName evidence="2">Uncharacterized protein</fullName>
    </submittedName>
</protein>
<evidence type="ECO:0000256" key="1">
    <source>
        <dbReference type="SAM" id="MobiDB-lite"/>
    </source>
</evidence>